<evidence type="ECO:0000313" key="3">
    <source>
        <dbReference type="Proteomes" id="UP001310890"/>
    </source>
</evidence>
<keyword evidence="1" id="KW-0812">Transmembrane</keyword>
<organism evidence="2 3">
    <name type="scientific">Meristemomyces frigidus</name>
    <dbReference type="NCBI Taxonomy" id="1508187"/>
    <lineage>
        <taxon>Eukaryota</taxon>
        <taxon>Fungi</taxon>
        <taxon>Dikarya</taxon>
        <taxon>Ascomycota</taxon>
        <taxon>Pezizomycotina</taxon>
        <taxon>Dothideomycetes</taxon>
        <taxon>Dothideomycetidae</taxon>
        <taxon>Mycosphaerellales</taxon>
        <taxon>Teratosphaeriaceae</taxon>
        <taxon>Meristemomyces</taxon>
    </lineage>
</organism>
<reference evidence="2" key="1">
    <citation type="submission" date="2023-08" db="EMBL/GenBank/DDBJ databases">
        <title>Black Yeasts Isolated from many extreme environments.</title>
        <authorList>
            <person name="Coleine C."/>
            <person name="Stajich J.E."/>
            <person name="Selbmann L."/>
        </authorList>
    </citation>
    <scope>NUCLEOTIDE SEQUENCE</scope>
    <source>
        <strain evidence="2">CCFEE 5401</strain>
    </source>
</reference>
<feature type="transmembrane region" description="Helical" evidence="1">
    <location>
        <begin position="168"/>
        <end position="190"/>
    </location>
</feature>
<protein>
    <submittedName>
        <fullName evidence="2">Uncharacterized protein</fullName>
    </submittedName>
</protein>
<dbReference type="Proteomes" id="UP001310890">
    <property type="component" value="Unassembled WGS sequence"/>
</dbReference>
<name>A0AAN7YGH0_9PEZI</name>
<dbReference type="EMBL" id="JAVRRL010000118">
    <property type="protein sequence ID" value="KAK5107501.1"/>
    <property type="molecule type" value="Genomic_DNA"/>
</dbReference>
<dbReference type="AlphaFoldDB" id="A0AAN7YGH0"/>
<feature type="transmembrane region" description="Helical" evidence="1">
    <location>
        <begin position="226"/>
        <end position="253"/>
    </location>
</feature>
<evidence type="ECO:0000256" key="1">
    <source>
        <dbReference type="SAM" id="Phobius"/>
    </source>
</evidence>
<keyword evidence="1" id="KW-0472">Membrane</keyword>
<keyword evidence="1" id="KW-1133">Transmembrane helix</keyword>
<accession>A0AAN7YGH0</accession>
<feature type="transmembrane region" description="Helical" evidence="1">
    <location>
        <begin position="325"/>
        <end position="344"/>
    </location>
</feature>
<gene>
    <name evidence="2" type="ORF">LTR62_001073</name>
</gene>
<evidence type="ECO:0000313" key="2">
    <source>
        <dbReference type="EMBL" id="KAK5107501.1"/>
    </source>
</evidence>
<sequence length="353" mass="39859">MFFAQSTLQANVYSYDLSHGFLQLYKYLLAIGPEACASIKMIDVTLHCTSISDGSRQRPGDPNSGEYLALIPWDPRLRTFRPSQLHFIKSGPVSNARDRFRRLAQKMLFVGRLGKINGLRREDVLFVARKASPPSTPMPRTPDFHWLWPQRHFSEPVRSLSRRTLSRWYYYPLRVPWDIAVTIITIFLPAALALDAFFQLILPSKALSIGRFAWKVARYTLCWCSAAYIIPALAACGFAILTLSSILICWGYAVPSLVGVIPMEPIFGFEPDGKAGWTQERTWLDADKAVEPCWDALESLMVVAMNFGMTLFGENMEGVGNGLDLLIGVFIGTGVAVRLWKVAWRYRDSIPLR</sequence>
<proteinExistence type="predicted"/>
<comment type="caution">
    <text evidence="2">The sequence shown here is derived from an EMBL/GenBank/DDBJ whole genome shotgun (WGS) entry which is preliminary data.</text>
</comment>